<keyword evidence="6" id="KW-0121">Carboxypeptidase</keyword>
<evidence type="ECO:0000313" key="22">
    <source>
        <dbReference type="EMBL" id="SUB89361.1"/>
    </source>
</evidence>
<evidence type="ECO:0000256" key="9">
    <source>
        <dbReference type="ARBA" id="ARBA00022679"/>
    </source>
</evidence>
<keyword evidence="9" id="KW-0808">Transferase</keyword>
<evidence type="ECO:0000313" key="23">
    <source>
        <dbReference type="Proteomes" id="UP000030103"/>
    </source>
</evidence>
<keyword evidence="15" id="KW-0961">Cell wall biogenesis/degradation</keyword>
<dbReference type="GO" id="GO:0008955">
    <property type="term" value="F:peptidoglycan glycosyltransferase activity"/>
    <property type="evidence" value="ECO:0007669"/>
    <property type="project" value="UniProtKB-EC"/>
</dbReference>
<feature type="transmembrane region" description="Helical" evidence="18">
    <location>
        <begin position="12"/>
        <end position="38"/>
    </location>
</feature>
<keyword evidence="5" id="KW-1003">Cell membrane</keyword>
<dbReference type="Proteomes" id="UP000030103">
    <property type="component" value="Unassembled WGS sequence"/>
</dbReference>
<evidence type="ECO:0000256" key="13">
    <source>
        <dbReference type="ARBA" id="ARBA00023136"/>
    </source>
</evidence>
<keyword evidence="7" id="KW-0645">Protease</keyword>
<reference evidence="21 23" key="1">
    <citation type="submission" date="2014-09" db="EMBL/GenBank/DDBJ databases">
        <title>Draft Genome Sequence of Porphyromonas macacae COT-192_OH2859.</title>
        <authorList>
            <person name="Wallis C."/>
            <person name="Deusch O."/>
            <person name="O'Flynn C."/>
            <person name="Davis I."/>
            <person name="Horsfall A."/>
            <person name="Kirkwood N."/>
            <person name="Harris S."/>
            <person name="Eisen J.A."/>
            <person name="Coil D.A."/>
            <person name="Darling A.E."/>
            <person name="Jospin G."/>
            <person name="Alexiev A."/>
        </authorList>
    </citation>
    <scope>NUCLEOTIDE SEQUENCE [LARGE SCALE GENOMIC DNA]</scope>
    <source>
        <strain evidence="23">COT-192 OH2859</strain>
        <strain evidence="21">COT-192_OH2859</strain>
    </source>
</reference>
<dbReference type="SUPFAM" id="SSF56601">
    <property type="entry name" value="beta-lactamase/transpeptidase-like"/>
    <property type="match status" value="1"/>
</dbReference>
<dbReference type="GO" id="GO:0008360">
    <property type="term" value="P:regulation of cell shape"/>
    <property type="evidence" value="ECO:0007669"/>
    <property type="project" value="UniProtKB-KW"/>
</dbReference>
<dbReference type="InterPro" id="IPR023346">
    <property type="entry name" value="Lysozyme-like_dom_sf"/>
</dbReference>
<evidence type="ECO:0000256" key="7">
    <source>
        <dbReference type="ARBA" id="ARBA00022670"/>
    </source>
</evidence>
<dbReference type="RefSeq" id="WP_025003910.1">
    <property type="nucleotide sequence ID" value="NZ_JRFA01000025.1"/>
</dbReference>
<dbReference type="STRING" id="28115.HQ47_08555"/>
<keyword evidence="23" id="KW-1185">Reference proteome</keyword>
<evidence type="ECO:0000256" key="12">
    <source>
        <dbReference type="ARBA" id="ARBA00022984"/>
    </source>
</evidence>
<dbReference type="GO" id="GO:0071555">
    <property type="term" value="P:cell wall organization"/>
    <property type="evidence" value="ECO:0007669"/>
    <property type="project" value="UniProtKB-KW"/>
</dbReference>
<dbReference type="eggNOG" id="COG5009">
    <property type="taxonomic scope" value="Bacteria"/>
</dbReference>
<keyword evidence="12" id="KW-0573">Peptidoglycan synthesis</keyword>
<evidence type="ECO:0000259" key="20">
    <source>
        <dbReference type="Pfam" id="PF00912"/>
    </source>
</evidence>
<dbReference type="GO" id="GO:0009252">
    <property type="term" value="P:peptidoglycan biosynthetic process"/>
    <property type="evidence" value="ECO:0007669"/>
    <property type="project" value="UniProtKB-KW"/>
</dbReference>
<name>A0A0A2E267_9PORP</name>
<dbReference type="GO" id="GO:0009002">
    <property type="term" value="F:serine-type D-Ala-D-Ala carboxypeptidase activity"/>
    <property type="evidence" value="ECO:0007669"/>
    <property type="project" value="UniProtKB-EC"/>
</dbReference>
<evidence type="ECO:0000256" key="17">
    <source>
        <dbReference type="ARBA" id="ARBA00049902"/>
    </source>
</evidence>
<keyword evidence="18" id="KW-0812">Transmembrane</keyword>
<dbReference type="AlphaFoldDB" id="A0A0A2E267"/>
<keyword evidence="14" id="KW-0511">Multifunctional enzyme</keyword>
<evidence type="ECO:0000256" key="8">
    <source>
        <dbReference type="ARBA" id="ARBA00022676"/>
    </source>
</evidence>
<feature type="domain" description="Glycosyl transferase family 51" evidence="20">
    <location>
        <begin position="61"/>
        <end position="243"/>
    </location>
</feature>
<dbReference type="Gene3D" id="3.40.710.10">
    <property type="entry name" value="DD-peptidase/beta-lactamase superfamily"/>
    <property type="match status" value="2"/>
</dbReference>
<dbReference type="GO" id="GO:0005886">
    <property type="term" value="C:plasma membrane"/>
    <property type="evidence" value="ECO:0007669"/>
    <property type="project" value="UniProtKB-SubCell"/>
</dbReference>
<comment type="catalytic activity">
    <reaction evidence="16">
        <text>Preferential cleavage: (Ac)2-L-Lys-D-Ala-|-D-Ala. Also transpeptidation of peptidyl-alanyl moieties that are N-acyl substituents of D-alanine.</text>
        <dbReference type="EC" id="3.4.16.4"/>
    </reaction>
</comment>
<evidence type="ECO:0000256" key="11">
    <source>
        <dbReference type="ARBA" id="ARBA00022960"/>
    </source>
</evidence>
<evidence type="ECO:0000256" key="10">
    <source>
        <dbReference type="ARBA" id="ARBA00022801"/>
    </source>
</evidence>
<dbReference type="OrthoDB" id="9766909at2"/>
<comment type="subcellular location">
    <subcellularLocation>
        <location evidence="1">Cell membrane</location>
    </subcellularLocation>
</comment>
<feature type="domain" description="Penicillin-binding protein transpeptidase" evidence="19">
    <location>
        <begin position="456"/>
        <end position="696"/>
    </location>
</feature>
<dbReference type="SUPFAM" id="SSF53955">
    <property type="entry name" value="Lysozyme-like"/>
    <property type="match status" value="1"/>
</dbReference>
<proteinExistence type="inferred from homology"/>
<evidence type="ECO:0000313" key="24">
    <source>
        <dbReference type="Proteomes" id="UP000254156"/>
    </source>
</evidence>
<gene>
    <name evidence="22" type="primary">mrcA</name>
    <name evidence="21" type="ORF">HQ47_08555</name>
    <name evidence="22" type="ORF">NCTC11632_01464</name>
</gene>
<dbReference type="InterPro" id="IPR036950">
    <property type="entry name" value="PBP_transglycosylase"/>
</dbReference>
<reference evidence="22 24" key="2">
    <citation type="submission" date="2018-06" db="EMBL/GenBank/DDBJ databases">
        <authorList>
            <consortium name="Pathogen Informatics"/>
            <person name="Doyle S."/>
        </authorList>
    </citation>
    <scope>NUCLEOTIDE SEQUENCE [LARGE SCALE GENOMIC DNA]</scope>
    <source>
        <strain evidence="22 24">NCTC11632</strain>
    </source>
</reference>
<keyword evidence="13 18" id="KW-0472">Membrane</keyword>
<evidence type="ECO:0000256" key="1">
    <source>
        <dbReference type="ARBA" id="ARBA00004236"/>
    </source>
</evidence>
<keyword evidence="18" id="KW-1133">Transmembrane helix</keyword>
<comment type="similarity">
    <text evidence="4">In the N-terminal section; belongs to the glycosyltransferase 51 family.</text>
</comment>
<comment type="pathway">
    <text evidence="2">Cell wall biogenesis; peptidoglycan biosynthesis.</text>
</comment>
<comment type="catalytic activity">
    <reaction evidence="17">
        <text>[GlcNAc-(1-&gt;4)-Mur2Ac(oyl-L-Ala-gamma-D-Glu-L-Lys-D-Ala-D-Ala)](n)-di-trans,octa-cis-undecaprenyl diphosphate + beta-D-GlcNAc-(1-&gt;4)-Mur2Ac(oyl-L-Ala-gamma-D-Glu-L-Lys-D-Ala-D-Ala)-di-trans,octa-cis-undecaprenyl diphosphate = [GlcNAc-(1-&gt;4)-Mur2Ac(oyl-L-Ala-gamma-D-Glu-L-Lys-D-Ala-D-Ala)](n+1)-di-trans,octa-cis-undecaprenyl diphosphate + di-trans,octa-cis-undecaprenyl diphosphate + H(+)</text>
        <dbReference type="Rhea" id="RHEA:23708"/>
        <dbReference type="Rhea" id="RHEA-COMP:9602"/>
        <dbReference type="Rhea" id="RHEA-COMP:9603"/>
        <dbReference type="ChEBI" id="CHEBI:15378"/>
        <dbReference type="ChEBI" id="CHEBI:58405"/>
        <dbReference type="ChEBI" id="CHEBI:60033"/>
        <dbReference type="ChEBI" id="CHEBI:78435"/>
        <dbReference type="EC" id="2.4.99.28"/>
    </reaction>
</comment>
<keyword evidence="10" id="KW-0378">Hydrolase</keyword>
<protein>
    <submittedName>
        <fullName evidence="21 22">Penicillin-binding protein</fullName>
    </submittedName>
</protein>
<dbReference type="Gene3D" id="1.10.3810.10">
    <property type="entry name" value="Biosynthetic peptidoglycan transglycosylase-like"/>
    <property type="match status" value="1"/>
</dbReference>
<dbReference type="GO" id="GO:0030288">
    <property type="term" value="C:outer membrane-bounded periplasmic space"/>
    <property type="evidence" value="ECO:0007669"/>
    <property type="project" value="TreeGrafter"/>
</dbReference>
<dbReference type="GO" id="GO:0006508">
    <property type="term" value="P:proteolysis"/>
    <property type="evidence" value="ECO:0007669"/>
    <property type="project" value="UniProtKB-KW"/>
</dbReference>
<organism evidence="21 23">
    <name type="scientific">Porphyromonas macacae</name>
    <dbReference type="NCBI Taxonomy" id="28115"/>
    <lineage>
        <taxon>Bacteria</taxon>
        <taxon>Pseudomonadati</taxon>
        <taxon>Bacteroidota</taxon>
        <taxon>Bacteroidia</taxon>
        <taxon>Bacteroidales</taxon>
        <taxon>Porphyromonadaceae</taxon>
        <taxon>Porphyromonas</taxon>
    </lineage>
</organism>
<evidence type="ECO:0000256" key="5">
    <source>
        <dbReference type="ARBA" id="ARBA00022475"/>
    </source>
</evidence>
<keyword evidence="11" id="KW-0133">Cell shape</keyword>
<evidence type="ECO:0000256" key="18">
    <source>
        <dbReference type="SAM" id="Phobius"/>
    </source>
</evidence>
<dbReference type="Pfam" id="PF00912">
    <property type="entry name" value="Transgly"/>
    <property type="match status" value="1"/>
</dbReference>
<dbReference type="EMBL" id="JRFA01000025">
    <property type="protein sequence ID" value="KGN72906.1"/>
    <property type="molecule type" value="Genomic_DNA"/>
</dbReference>
<dbReference type="InterPro" id="IPR012338">
    <property type="entry name" value="Beta-lactam/transpept-like"/>
</dbReference>
<sequence length="784" mass="88638">MKRTTRLIIRTLWALFILSWLTIGSVFLLIWTGAIGYLPPIEQLQNPIDKYASQVISVEGDVMGSYAHSGDNRIHVPYKNISPNVIEALIATEDVRFRQHSGIDMRSMMRVLVKRVFLNRASAGGGSTITQQLAKQLYSPPVDNFLERLFQKPIEWVIALKLERYYTKDEIIAMYLNKFDFLYNAVGIRSASYTYFGVEPKDLTLDQAAVLVGMCKNPALFNPVLHKDSPKPKQRRNTVFEQMRRAGKLTSGQSDSLKKVPLVTDFHRISHKAGIAPYFREYLRIMMMADKPKRSAYAAWQIQQYRDDSLAWENNPLYGWCKKNKKADGSNYNIYTDGLKIYTTISVPMQQYAEEAVRKQMAENLQPAFDRQNKSLRNAPFSSNITADEREEILMRAIKQTDRWRNGKKEGLSEKEILDQFGKKTKMQVWSWNGTKDTTMTPLDSIVYYKSFMRTGFMAMDPHNGHIKAYVGGIDYGTFQYDMVSLGRRQVGSTIKPYLYSLSMIEGMSPCDQIMHVEPTIYTEAGVRWSIRNSNTQRIGEMVSIKWGLQKSDNWVTATLMSRTSPHTFVRLLRSYGLQGPMEAQPAISLGSCDASVSEMVSGYSTFVNNGIRVMPLPVTQIADQYGNIIATFAPQITEVLPKDASLKMLDMLKAVVDGGTGARLRFRYNLKMPLGGKTGTTQNNSDAWFVGFTPDLVGGVWVGGEDRSIRFNSMALGQGASAALPIFGEFIKRVYGDPKLGYKEDRKFNIPEGFSPCENALAGETYILEGEQNYNDSDFIGND</sequence>
<evidence type="ECO:0000256" key="14">
    <source>
        <dbReference type="ARBA" id="ARBA00023268"/>
    </source>
</evidence>
<comment type="similarity">
    <text evidence="3">In the C-terminal section; belongs to the transpeptidase family.</text>
</comment>
<dbReference type="PANTHER" id="PTHR32282">
    <property type="entry name" value="BINDING PROTEIN TRANSPEPTIDASE, PUTATIVE-RELATED"/>
    <property type="match status" value="1"/>
</dbReference>
<dbReference type="EMBL" id="UGTF01000002">
    <property type="protein sequence ID" value="SUB89361.1"/>
    <property type="molecule type" value="Genomic_DNA"/>
</dbReference>
<keyword evidence="8" id="KW-0328">Glycosyltransferase</keyword>
<dbReference type="InterPro" id="IPR001460">
    <property type="entry name" value="PCN-bd_Tpept"/>
</dbReference>
<evidence type="ECO:0000256" key="3">
    <source>
        <dbReference type="ARBA" id="ARBA00007090"/>
    </source>
</evidence>
<dbReference type="GO" id="GO:0008658">
    <property type="term" value="F:penicillin binding"/>
    <property type="evidence" value="ECO:0007669"/>
    <property type="project" value="InterPro"/>
</dbReference>
<dbReference type="InterPro" id="IPR001264">
    <property type="entry name" value="Glyco_trans_51"/>
</dbReference>
<evidence type="ECO:0000256" key="16">
    <source>
        <dbReference type="ARBA" id="ARBA00034000"/>
    </source>
</evidence>
<dbReference type="PANTHER" id="PTHR32282:SF11">
    <property type="entry name" value="PENICILLIN-BINDING PROTEIN 1B"/>
    <property type="match status" value="1"/>
</dbReference>
<evidence type="ECO:0000256" key="4">
    <source>
        <dbReference type="ARBA" id="ARBA00007739"/>
    </source>
</evidence>
<evidence type="ECO:0000259" key="19">
    <source>
        <dbReference type="Pfam" id="PF00905"/>
    </source>
</evidence>
<dbReference type="Pfam" id="PF00905">
    <property type="entry name" value="Transpeptidase"/>
    <property type="match status" value="1"/>
</dbReference>
<evidence type="ECO:0000256" key="6">
    <source>
        <dbReference type="ARBA" id="ARBA00022645"/>
    </source>
</evidence>
<dbReference type="InterPro" id="IPR050396">
    <property type="entry name" value="Glycosyltr_51/Transpeptidase"/>
</dbReference>
<accession>A0A0A2E267</accession>
<evidence type="ECO:0000256" key="15">
    <source>
        <dbReference type="ARBA" id="ARBA00023316"/>
    </source>
</evidence>
<evidence type="ECO:0000256" key="2">
    <source>
        <dbReference type="ARBA" id="ARBA00004752"/>
    </source>
</evidence>
<evidence type="ECO:0000313" key="21">
    <source>
        <dbReference type="EMBL" id="KGN72906.1"/>
    </source>
</evidence>
<dbReference type="Proteomes" id="UP000254156">
    <property type="component" value="Unassembled WGS sequence"/>
</dbReference>